<keyword evidence="5 8" id="KW-1133">Transmembrane helix</keyword>
<feature type="transmembrane region" description="Helical" evidence="8">
    <location>
        <begin position="170"/>
        <end position="188"/>
    </location>
</feature>
<dbReference type="InterPro" id="IPR003663">
    <property type="entry name" value="Sugar/inositol_transpt"/>
</dbReference>
<feature type="transmembrane region" description="Helical" evidence="8">
    <location>
        <begin position="135"/>
        <end position="158"/>
    </location>
</feature>
<dbReference type="PANTHER" id="PTHR48022">
    <property type="entry name" value="PLASTIDIC GLUCOSE TRANSPORTER 4"/>
    <property type="match status" value="1"/>
</dbReference>
<sequence length="495" mass="52237">MLPAYVRISMLVAIGGFLFGLETGSIGPVTVMSSFTTTVGHFTATTHGVIISSILITAAFSSLISGNVADTYGRPQTMLFGGAVFSLGTALEAAAPNLPTFLAGRIVAGIGEGFTLSLPVVYICEISPAARRGPLASLPQFVTVVGIACGYFLCYATSRIPASSASWRVPLAFQSLVGGVFALCCTLVPQSPRWLLAKGRPREAARALARLGITPAEHGEAVDTSVAERAAAAPRSLWQSVRAAFADLGLAVAKGVRGRTALGCFLMAMQQFAGIDGILYYAPLLFRQAGLSSETASFLASGVSALAILAATILATLFSDVVGRRKSVIGGGLAMATYMVVMGSLYASKSVHSDRGAGRWVVIVMIYLFAITFSASWAVTLRVYAPEIQPPRTRASASSLAQSAHCFANFIVALTTPVFLSTSSFGVYFFFGGCTLLTVVVSYFIMPETRGRTLEMIDSSFQNHSWLGNKKQEAQYVEGPGLTSEGQEIFVLRDV</sequence>
<dbReference type="GO" id="GO:0016020">
    <property type="term" value="C:membrane"/>
    <property type="evidence" value="ECO:0007669"/>
    <property type="project" value="UniProtKB-SubCell"/>
</dbReference>
<evidence type="ECO:0000313" key="10">
    <source>
        <dbReference type="EMBL" id="KAF4306224.1"/>
    </source>
</evidence>
<protein>
    <submittedName>
        <fullName evidence="10">Mfs sugar protein</fullName>
    </submittedName>
</protein>
<dbReference type="EMBL" id="WWBZ02000033">
    <property type="protein sequence ID" value="KAF4306224.1"/>
    <property type="molecule type" value="Genomic_DNA"/>
</dbReference>
<evidence type="ECO:0000256" key="6">
    <source>
        <dbReference type="ARBA" id="ARBA00023136"/>
    </source>
</evidence>
<dbReference type="InterPro" id="IPR005829">
    <property type="entry name" value="Sugar_transporter_CS"/>
</dbReference>
<dbReference type="Gene3D" id="1.20.1250.20">
    <property type="entry name" value="MFS general substrate transporter like domains"/>
    <property type="match status" value="1"/>
</dbReference>
<feature type="transmembrane region" description="Helical" evidence="8">
    <location>
        <begin position="101"/>
        <end position="123"/>
    </location>
</feature>
<keyword evidence="4 8" id="KW-0812">Transmembrane</keyword>
<feature type="transmembrane region" description="Helical" evidence="8">
    <location>
        <begin position="49"/>
        <end position="66"/>
    </location>
</feature>
<feature type="transmembrane region" description="Helical" evidence="8">
    <location>
        <begin position="360"/>
        <end position="385"/>
    </location>
</feature>
<keyword evidence="3 7" id="KW-0813">Transport</keyword>
<comment type="subcellular location">
    <subcellularLocation>
        <location evidence="1">Membrane</location>
        <topology evidence="1">Multi-pass membrane protein</topology>
    </subcellularLocation>
</comment>
<feature type="transmembrane region" description="Helical" evidence="8">
    <location>
        <begin position="78"/>
        <end position="95"/>
    </location>
</feature>
<dbReference type="Pfam" id="PF00083">
    <property type="entry name" value="Sugar_tr"/>
    <property type="match status" value="1"/>
</dbReference>
<evidence type="ECO:0000256" key="1">
    <source>
        <dbReference type="ARBA" id="ARBA00004141"/>
    </source>
</evidence>
<evidence type="ECO:0000313" key="11">
    <source>
        <dbReference type="Proteomes" id="UP000572817"/>
    </source>
</evidence>
<evidence type="ECO:0000256" key="4">
    <source>
        <dbReference type="ARBA" id="ARBA00022692"/>
    </source>
</evidence>
<dbReference type="InterPro" id="IPR020846">
    <property type="entry name" value="MFS_dom"/>
</dbReference>
<reference evidence="10" key="1">
    <citation type="submission" date="2020-04" db="EMBL/GenBank/DDBJ databases">
        <title>Genome Assembly and Annotation of Botryosphaeria dothidea sdau 11-99, a Latent Pathogen of Apple Fruit Ring Rot in China.</title>
        <authorList>
            <person name="Yu C."/>
            <person name="Diao Y."/>
            <person name="Lu Q."/>
            <person name="Zhao J."/>
            <person name="Cui S."/>
            <person name="Peng C."/>
            <person name="He B."/>
            <person name="Liu H."/>
        </authorList>
    </citation>
    <scope>NUCLEOTIDE SEQUENCE [LARGE SCALE GENOMIC DNA]</scope>
    <source>
        <strain evidence="10">Sdau11-99</strain>
    </source>
</reference>
<dbReference type="NCBIfam" id="TIGR00879">
    <property type="entry name" value="SP"/>
    <property type="match status" value="1"/>
</dbReference>
<dbReference type="GO" id="GO:0005351">
    <property type="term" value="F:carbohydrate:proton symporter activity"/>
    <property type="evidence" value="ECO:0007669"/>
    <property type="project" value="TreeGrafter"/>
</dbReference>
<evidence type="ECO:0000256" key="7">
    <source>
        <dbReference type="RuleBase" id="RU003346"/>
    </source>
</evidence>
<name>A0A8H4ISF4_9PEZI</name>
<dbReference type="PROSITE" id="PS50850">
    <property type="entry name" value="MFS"/>
    <property type="match status" value="1"/>
</dbReference>
<gene>
    <name evidence="10" type="ORF">GTA08_BOTSDO05985</name>
</gene>
<dbReference type="InterPro" id="IPR050360">
    <property type="entry name" value="MFS_Sugar_Transporters"/>
</dbReference>
<dbReference type="InterPro" id="IPR036259">
    <property type="entry name" value="MFS_trans_sf"/>
</dbReference>
<evidence type="ECO:0000259" key="9">
    <source>
        <dbReference type="PROSITE" id="PS50850"/>
    </source>
</evidence>
<feature type="transmembrane region" description="Helical" evidence="8">
    <location>
        <begin position="425"/>
        <end position="446"/>
    </location>
</feature>
<keyword evidence="11" id="KW-1185">Reference proteome</keyword>
<dbReference type="AlphaFoldDB" id="A0A8H4ISF4"/>
<dbReference type="Proteomes" id="UP000572817">
    <property type="component" value="Unassembled WGS sequence"/>
</dbReference>
<evidence type="ECO:0000256" key="3">
    <source>
        <dbReference type="ARBA" id="ARBA00022448"/>
    </source>
</evidence>
<dbReference type="PRINTS" id="PR00171">
    <property type="entry name" value="SUGRTRNSPORT"/>
</dbReference>
<comment type="caution">
    <text evidence="10">The sequence shown here is derived from an EMBL/GenBank/DDBJ whole genome shotgun (WGS) entry which is preliminary data.</text>
</comment>
<dbReference type="PANTHER" id="PTHR48022:SF2">
    <property type="entry name" value="PLASTIDIC GLUCOSE TRANSPORTER 4"/>
    <property type="match status" value="1"/>
</dbReference>
<proteinExistence type="inferred from homology"/>
<keyword evidence="6 8" id="KW-0472">Membrane</keyword>
<comment type="similarity">
    <text evidence="2 7">Belongs to the major facilitator superfamily. Sugar transporter (TC 2.A.1.1) family.</text>
</comment>
<feature type="domain" description="Major facilitator superfamily (MFS) profile" evidence="9">
    <location>
        <begin position="8"/>
        <end position="450"/>
    </location>
</feature>
<dbReference type="FunFam" id="1.20.1250.20:FF:000134">
    <property type="entry name" value="MFS sugar transporter protein"/>
    <property type="match status" value="1"/>
</dbReference>
<dbReference type="PROSITE" id="PS00217">
    <property type="entry name" value="SUGAR_TRANSPORT_2"/>
    <property type="match status" value="1"/>
</dbReference>
<feature type="transmembrane region" description="Helical" evidence="8">
    <location>
        <begin position="264"/>
        <end position="286"/>
    </location>
</feature>
<evidence type="ECO:0000256" key="5">
    <source>
        <dbReference type="ARBA" id="ARBA00022989"/>
    </source>
</evidence>
<feature type="transmembrane region" description="Helical" evidence="8">
    <location>
        <begin position="329"/>
        <end position="348"/>
    </location>
</feature>
<feature type="transmembrane region" description="Helical" evidence="8">
    <location>
        <begin position="298"/>
        <end position="317"/>
    </location>
</feature>
<dbReference type="InterPro" id="IPR005828">
    <property type="entry name" value="MFS_sugar_transport-like"/>
</dbReference>
<accession>A0A8H4ISF4</accession>
<feature type="transmembrane region" description="Helical" evidence="8">
    <location>
        <begin position="397"/>
        <end position="419"/>
    </location>
</feature>
<dbReference type="OrthoDB" id="5399138at2759"/>
<dbReference type="SUPFAM" id="SSF103473">
    <property type="entry name" value="MFS general substrate transporter"/>
    <property type="match status" value="1"/>
</dbReference>
<organism evidence="10 11">
    <name type="scientific">Botryosphaeria dothidea</name>
    <dbReference type="NCBI Taxonomy" id="55169"/>
    <lineage>
        <taxon>Eukaryota</taxon>
        <taxon>Fungi</taxon>
        <taxon>Dikarya</taxon>
        <taxon>Ascomycota</taxon>
        <taxon>Pezizomycotina</taxon>
        <taxon>Dothideomycetes</taxon>
        <taxon>Dothideomycetes incertae sedis</taxon>
        <taxon>Botryosphaeriales</taxon>
        <taxon>Botryosphaeriaceae</taxon>
        <taxon>Botryosphaeria</taxon>
    </lineage>
</organism>
<evidence type="ECO:0000256" key="2">
    <source>
        <dbReference type="ARBA" id="ARBA00010992"/>
    </source>
</evidence>
<evidence type="ECO:0000256" key="8">
    <source>
        <dbReference type="SAM" id="Phobius"/>
    </source>
</evidence>